<dbReference type="SUPFAM" id="SSF51735">
    <property type="entry name" value="NAD(P)-binding Rossmann-fold domains"/>
    <property type="match status" value="1"/>
</dbReference>
<dbReference type="Proteomes" id="UP000886523">
    <property type="component" value="Unassembled WGS sequence"/>
</dbReference>
<dbReference type="InterPro" id="IPR001509">
    <property type="entry name" value="Epimerase_deHydtase"/>
</dbReference>
<evidence type="ECO:0000259" key="1">
    <source>
        <dbReference type="Pfam" id="PF01370"/>
    </source>
</evidence>
<dbReference type="GO" id="GO:0004029">
    <property type="term" value="F:aldehyde dehydrogenase (NAD+) activity"/>
    <property type="evidence" value="ECO:0007669"/>
    <property type="project" value="TreeGrafter"/>
</dbReference>
<dbReference type="AlphaFoldDB" id="A0A9P6B154"/>
<dbReference type="Gene3D" id="3.40.50.720">
    <property type="entry name" value="NAD(P)-binding Rossmann-like Domain"/>
    <property type="match status" value="1"/>
</dbReference>
<proteinExistence type="predicted"/>
<comment type="caution">
    <text evidence="2">The sequence shown here is derived from an EMBL/GenBank/DDBJ whole genome shotgun (WGS) entry which is preliminary data.</text>
</comment>
<protein>
    <recommendedName>
        <fullName evidence="1">NAD-dependent epimerase/dehydratase domain-containing protein</fullName>
    </recommendedName>
</protein>
<dbReference type="PANTHER" id="PTHR48079:SF6">
    <property type="entry name" value="NAD(P)-BINDING DOMAIN-CONTAINING PROTEIN-RELATED"/>
    <property type="match status" value="1"/>
</dbReference>
<dbReference type="OrthoDB" id="2130169at2759"/>
<dbReference type="InterPro" id="IPR036291">
    <property type="entry name" value="NAD(P)-bd_dom_sf"/>
</dbReference>
<dbReference type="InterPro" id="IPR051783">
    <property type="entry name" value="NAD(P)-dependent_oxidoreduct"/>
</dbReference>
<dbReference type="PANTHER" id="PTHR48079">
    <property type="entry name" value="PROTEIN YEEZ"/>
    <property type="match status" value="1"/>
</dbReference>
<feature type="domain" description="NAD-dependent epimerase/dehydratase" evidence="1">
    <location>
        <begin position="8"/>
        <end position="231"/>
    </location>
</feature>
<accession>A0A9P6B154</accession>
<organism evidence="2 3">
    <name type="scientific">Hydnum rufescens UP504</name>
    <dbReference type="NCBI Taxonomy" id="1448309"/>
    <lineage>
        <taxon>Eukaryota</taxon>
        <taxon>Fungi</taxon>
        <taxon>Dikarya</taxon>
        <taxon>Basidiomycota</taxon>
        <taxon>Agaricomycotina</taxon>
        <taxon>Agaricomycetes</taxon>
        <taxon>Cantharellales</taxon>
        <taxon>Hydnaceae</taxon>
        <taxon>Hydnum</taxon>
    </lineage>
</organism>
<gene>
    <name evidence="2" type="ORF">BS47DRAFT_1294327</name>
</gene>
<name>A0A9P6B154_9AGAM</name>
<dbReference type="EMBL" id="MU128953">
    <property type="protein sequence ID" value="KAF9515085.1"/>
    <property type="molecule type" value="Genomic_DNA"/>
</dbReference>
<evidence type="ECO:0000313" key="2">
    <source>
        <dbReference type="EMBL" id="KAF9515085.1"/>
    </source>
</evidence>
<evidence type="ECO:0000313" key="3">
    <source>
        <dbReference type="Proteomes" id="UP000886523"/>
    </source>
</evidence>
<reference evidence="2" key="1">
    <citation type="journal article" date="2020" name="Nat. Commun.">
        <title>Large-scale genome sequencing of mycorrhizal fungi provides insights into the early evolution of symbiotic traits.</title>
        <authorList>
            <person name="Miyauchi S."/>
            <person name="Kiss E."/>
            <person name="Kuo A."/>
            <person name="Drula E."/>
            <person name="Kohler A."/>
            <person name="Sanchez-Garcia M."/>
            <person name="Morin E."/>
            <person name="Andreopoulos B."/>
            <person name="Barry K.W."/>
            <person name="Bonito G."/>
            <person name="Buee M."/>
            <person name="Carver A."/>
            <person name="Chen C."/>
            <person name="Cichocki N."/>
            <person name="Clum A."/>
            <person name="Culley D."/>
            <person name="Crous P.W."/>
            <person name="Fauchery L."/>
            <person name="Girlanda M."/>
            <person name="Hayes R.D."/>
            <person name="Keri Z."/>
            <person name="LaButti K."/>
            <person name="Lipzen A."/>
            <person name="Lombard V."/>
            <person name="Magnuson J."/>
            <person name="Maillard F."/>
            <person name="Murat C."/>
            <person name="Nolan M."/>
            <person name="Ohm R.A."/>
            <person name="Pangilinan J."/>
            <person name="Pereira M.F."/>
            <person name="Perotto S."/>
            <person name="Peter M."/>
            <person name="Pfister S."/>
            <person name="Riley R."/>
            <person name="Sitrit Y."/>
            <person name="Stielow J.B."/>
            <person name="Szollosi G."/>
            <person name="Zifcakova L."/>
            <person name="Stursova M."/>
            <person name="Spatafora J.W."/>
            <person name="Tedersoo L."/>
            <person name="Vaario L.M."/>
            <person name="Yamada A."/>
            <person name="Yan M."/>
            <person name="Wang P."/>
            <person name="Xu J."/>
            <person name="Bruns T."/>
            <person name="Baldrian P."/>
            <person name="Vilgalys R."/>
            <person name="Dunand C."/>
            <person name="Henrissat B."/>
            <person name="Grigoriev I.V."/>
            <person name="Hibbett D."/>
            <person name="Nagy L.G."/>
            <person name="Martin F.M."/>
        </authorList>
    </citation>
    <scope>NUCLEOTIDE SEQUENCE</scope>
    <source>
        <strain evidence="2">UP504</strain>
    </source>
</reference>
<sequence length="335" mass="36401">MSSRTLSIFVLGFTGYLGGAVSVALKKKYPSHEYIAFTRSQRKVAAIHSVGFKALVGTGNPENDREIITSAASVADIIINAADADDLALANAVIRGIEKSKKKLPILIHTSGTALVISGSTGEFEEDAKIWDDSKVEDIKAIPLDQPHRVVDLAVFNAARSSSFISYMIAPSLIYGVATQNPVHQVTQVIPALVHISIQKRRAVYVGSGKNRWDCVHISDIAQLYVLIFEKALADIKAGYHPPSDPFERFYWGSAYSCAIGDISHGIAPILFQKNLVDTPEAVSVPSIDEFPLVATNSRTVSNRAFREGWKPSGPHLEEVLREDILASLASLGYQ</sequence>
<dbReference type="Pfam" id="PF01370">
    <property type="entry name" value="Epimerase"/>
    <property type="match status" value="1"/>
</dbReference>
<dbReference type="GO" id="GO:0005737">
    <property type="term" value="C:cytoplasm"/>
    <property type="evidence" value="ECO:0007669"/>
    <property type="project" value="TreeGrafter"/>
</dbReference>
<keyword evidence="3" id="KW-1185">Reference proteome</keyword>